<evidence type="ECO:0000256" key="5">
    <source>
        <dbReference type="ARBA" id="ARBA00023242"/>
    </source>
</evidence>
<feature type="compositionally biased region" description="Polar residues" evidence="6">
    <location>
        <begin position="972"/>
        <end position="983"/>
    </location>
</feature>
<feature type="compositionally biased region" description="Polar residues" evidence="6">
    <location>
        <begin position="996"/>
        <end position="1033"/>
    </location>
</feature>
<evidence type="ECO:0000259" key="7">
    <source>
        <dbReference type="Pfam" id="PF10341"/>
    </source>
</evidence>
<feature type="compositionally biased region" description="Low complexity" evidence="6">
    <location>
        <begin position="537"/>
        <end position="549"/>
    </location>
</feature>
<keyword evidence="9" id="KW-1185">Reference proteome</keyword>
<dbReference type="GO" id="GO:0007004">
    <property type="term" value="P:telomere maintenance via telomerase"/>
    <property type="evidence" value="ECO:0007669"/>
    <property type="project" value="InterPro"/>
</dbReference>
<evidence type="ECO:0000256" key="3">
    <source>
        <dbReference type="ARBA" id="ARBA00022454"/>
    </source>
</evidence>
<dbReference type="InterPro" id="IPR019437">
    <property type="entry name" value="TPP1/Est3"/>
</dbReference>
<evidence type="ECO:0000256" key="6">
    <source>
        <dbReference type="SAM" id="MobiDB-lite"/>
    </source>
</evidence>
<feature type="compositionally biased region" description="Basic and acidic residues" evidence="6">
    <location>
        <begin position="926"/>
        <end position="936"/>
    </location>
</feature>
<dbReference type="Proteomes" id="UP000294933">
    <property type="component" value="Unassembled WGS sequence"/>
</dbReference>
<feature type="compositionally biased region" description="Basic residues" evidence="6">
    <location>
        <begin position="234"/>
        <end position="244"/>
    </location>
</feature>
<feature type="compositionally biased region" description="Polar residues" evidence="6">
    <location>
        <begin position="615"/>
        <end position="636"/>
    </location>
</feature>
<evidence type="ECO:0000256" key="2">
    <source>
        <dbReference type="ARBA" id="ARBA00004574"/>
    </source>
</evidence>
<name>A0A4Y7QF02_9AGAM</name>
<feature type="compositionally biased region" description="Low complexity" evidence="6">
    <location>
        <begin position="673"/>
        <end position="695"/>
    </location>
</feature>
<comment type="subcellular location">
    <subcellularLocation>
        <location evidence="2">Chromosome</location>
        <location evidence="2">Telomere</location>
    </subcellularLocation>
    <subcellularLocation>
        <location evidence="1">Nucleus</location>
    </subcellularLocation>
</comment>
<gene>
    <name evidence="8" type="ORF">BD410DRAFT_836639</name>
</gene>
<keyword evidence="5" id="KW-0539">Nucleus</keyword>
<feature type="compositionally biased region" description="Polar residues" evidence="6">
    <location>
        <begin position="696"/>
        <end position="706"/>
    </location>
</feature>
<feature type="compositionally biased region" description="Polar residues" evidence="6">
    <location>
        <begin position="798"/>
        <end position="812"/>
    </location>
</feature>
<protein>
    <recommendedName>
        <fullName evidence="7">Shelterin complex subunit TPP1/Est3 domain-containing protein</fullName>
    </recommendedName>
</protein>
<feature type="compositionally biased region" description="Acidic residues" evidence="6">
    <location>
        <begin position="402"/>
        <end position="423"/>
    </location>
</feature>
<organism evidence="8 9">
    <name type="scientific">Rickenella mellea</name>
    <dbReference type="NCBI Taxonomy" id="50990"/>
    <lineage>
        <taxon>Eukaryota</taxon>
        <taxon>Fungi</taxon>
        <taxon>Dikarya</taxon>
        <taxon>Basidiomycota</taxon>
        <taxon>Agaricomycotina</taxon>
        <taxon>Agaricomycetes</taxon>
        <taxon>Hymenochaetales</taxon>
        <taxon>Rickenellaceae</taxon>
        <taxon>Rickenella</taxon>
    </lineage>
</organism>
<feature type="region of interest" description="Disordered" evidence="6">
    <location>
        <begin position="323"/>
        <end position="936"/>
    </location>
</feature>
<dbReference type="EMBL" id="ML170162">
    <property type="protein sequence ID" value="TDL25936.1"/>
    <property type="molecule type" value="Genomic_DNA"/>
</dbReference>
<evidence type="ECO:0000256" key="4">
    <source>
        <dbReference type="ARBA" id="ARBA00022895"/>
    </source>
</evidence>
<feature type="compositionally biased region" description="Polar residues" evidence="6">
    <location>
        <begin position="360"/>
        <end position="369"/>
    </location>
</feature>
<feature type="compositionally biased region" description="Basic and acidic residues" evidence="6">
    <location>
        <begin position="432"/>
        <end position="449"/>
    </location>
</feature>
<feature type="compositionally biased region" description="Low complexity" evidence="6">
    <location>
        <begin position="471"/>
        <end position="502"/>
    </location>
</feature>
<reference evidence="8 9" key="1">
    <citation type="submission" date="2018-06" db="EMBL/GenBank/DDBJ databases">
        <title>A transcriptomic atlas of mushroom development highlights an independent origin of complex multicellularity.</title>
        <authorList>
            <consortium name="DOE Joint Genome Institute"/>
            <person name="Krizsan K."/>
            <person name="Almasi E."/>
            <person name="Merenyi Z."/>
            <person name="Sahu N."/>
            <person name="Viragh M."/>
            <person name="Koszo T."/>
            <person name="Mondo S."/>
            <person name="Kiss B."/>
            <person name="Balint B."/>
            <person name="Kues U."/>
            <person name="Barry K."/>
            <person name="Hegedus J.C."/>
            <person name="Henrissat B."/>
            <person name="Johnson J."/>
            <person name="Lipzen A."/>
            <person name="Ohm R."/>
            <person name="Nagy I."/>
            <person name="Pangilinan J."/>
            <person name="Yan J."/>
            <person name="Xiong Y."/>
            <person name="Grigoriev I.V."/>
            <person name="Hibbett D.S."/>
            <person name="Nagy L.G."/>
        </authorList>
    </citation>
    <scope>NUCLEOTIDE SEQUENCE [LARGE SCALE GENOMIC DNA]</scope>
    <source>
        <strain evidence="8 9">SZMC22713</strain>
    </source>
</reference>
<feature type="compositionally biased region" description="Basic and acidic residues" evidence="6">
    <location>
        <begin position="837"/>
        <end position="851"/>
    </location>
</feature>
<dbReference type="VEuPathDB" id="FungiDB:BD410DRAFT_836639"/>
<feature type="compositionally biased region" description="Basic and acidic residues" evidence="6">
    <location>
        <begin position="742"/>
        <end position="762"/>
    </location>
</feature>
<dbReference type="GO" id="GO:0005697">
    <property type="term" value="C:telomerase holoenzyme complex"/>
    <property type="evidence" value="ECO:0007669"/>
    <property type="project" value="InterPro"/>
</dbReference>
<evidence type="ECO:0000313" key="9">
    <source>
        <dbReference type="Proteomes" id="UP000294933"/>
    </source>
</evidence>
<sequence length="1141" mass="125011">MSESLDRAWILKYFTEIAANYSHKVSDAPVYPRTKRAQITEFITFPHSPNDTIWAWLSDKWNQIPVVFTPAAMSEYALKEKRRLTDRGESLVLIGSFRPIFVRIPLKGKGKEGQLDPAPRLALEIGSVNVVGARAEGLFGNPKDLEAEPDIYLWVKEMRENVNSWDDLNHAKEERELPVGPEKDKSPQPAPQIDSPVTPSKPKASKQTSKKTPQTAFARTPQPPAQNNSPLTCSKRKQTSKKTPHTTFAQSPHPAAQNDSPVTTSKRKQTSKKTPHTVLAEPHMKPAERAYYQSWKHVINRPFHPSEEMSIKLLGVLKFGAGVKSQESDTAHISDALDLGTPPPAPSVPANKLPSIDPPKNTSPLSPNTKLREGLLRDGGLQQVHRSTTPSEWESSDKEDAGGEEDEEETNLDDDEVADDEALNEQTGLDYASRENSDDDVQQKADESRNVSPVAGQGEKEKEDVFGPMKSVVSWSQPPSSPTRQRAESQSQTQSETQSSSALHIVHDPKTPPRRHSRVLSLSSSPLVHRRSQNPASPDSSLPFSQSSPHFVAPLPRDDVNVNNFVREPRILVPDSDTSGTASQSQSQGLSQLDPQRSGPNVASLPENAALEQQGHVQLQGESQLNGVEKTSSQPHPQSPRHDLVSLKPASPFRPTVTSERLLVTPPLPEPPTQQQSPPNNSKSQTESQTQSQSSGPHTSIVQTTPPHAKTRADMPAKVSSATNLPNVRRRTPHKKSVAGATEKKGNRRAEFSRIDGVHSDEAEPQPTGRKPVDAEVNDTGTDEPDADDMQIHAMLEATTSSRVQTSNFSDQFESHDPPDGAMLLDKQPSQGSLNLGKERNQMETERKQIEQRQSSQSRILHRYADNDLPIIERPVASDEHEGTHSSGHAGTAHKVVRAPSLPPARLAVEPPSDQFAASINATTGPERELPRGDDFIVRTVKHDAAAWETASFVRNRKRPRKEQSPLPLVGESSTSITVQATRQIPLPKRRRTSPNEESVQNKNDSDAGQSTKPTKPSQISCLADNSTDNENAMRTAANKPHKASTKGKGKSIHRKTAESSGSTGAQHSANGSVEGPNKSLPNYRPKFGGFIPDLELRREEGGPQWLNWADTVSILLSIGRHRNAQNEANAVAADVTQSVT</sequence>
<proteinExistence type="predicted"/>
<keyword evidence="4" id="KW-0779">Telomere</keyword>
<feature type="region of interest" description="Disordered" evidence="6">
    <location>
        <begin position="956"/>
        <end position="1085"/>
    </location>
</feature>
<evidence type="ECO:0000256" key="1">
    <source>
        <dbReference type="ARBA" id="ARBA00004123"/>
    </source>
</evidence>
<feature type="domain" description="Shelterin complex subunit TPP1/Est3" evidence="7">
    <location>
        <begin position="29"/>
        <end position="94"/>
    </location>
</feature>
<feature type="compositionally biased region" description="Polar residues" evidence="6">
    <location>
        <begin position="205"/>
        <end position="217"/>
    </location>
</feature>
<dbReference type="Pfam" id="PF10341">
    <property type="entry name" value="TPP1"/>
    <property type="match status" value="1"/>
</dbReference>
<dbReference type="OrthoDB" id="3144405at2759"/>
<feature type="compositionally biased region" description="Basic residues" evidence="6">
    <location>
        <begin position="1040"/>
        <end position="1055"/>
    </location>
</feature>
<dbReference type="GO" id="GO:0000781">
    <property type="term" value="C:chromosome, telomeric region"/>
    <property type="evidence" value="ECO:0007669"/>
    <property type="project" value="UniProtKB-SubCell"/>
</dbReference>
<dbReference type="GO" id="GO:0042162">
    <property type="term" value="F:telomeric DNA binding"/>
    <property type="evidence" value="ECO:0007669"/>
    <property type="project" value="InterPro"/>
</dbReference>
<feature type="compositionally biased region" description="Polar residues" evidence="6">
    <location>
        <begin position="384"/>
        <end position="393"/>
    </location>
</feature>
<feature type="region of interest" description="Disordered" evidence="6">
    <location>
        <begin position="177"/>
        <end position="286"/>
    </location>
</feature>
<feature type="compositionally biased region" description="Basic residues" evidence="6">
    <location>
        <begin position="265"/>
        <end position="275"/>
    </location>
</feature>
<accession>A0A4Y7QF02</accession>
<dbReference type="AlphaFoldDB" id="A0A4Y7QF02"/>
<feature type="compositionally biased region" description="Polar residues" evidence="6">
    <location>
        <begin position="1059"/>
        <end position="1072"/>
    </location>
</feature>
<feature type="compositionally biased region" description="Basic residues" evidence="6">
    <location>
        <begin position="728"/>
        <end position="737"/>
    </location>
</feature>
<keyword evidence="3" id="KW-0158">Chromosome</keyword>
<evidence type="ECO:0000313" key="8">
    <source>
        <dbReference type="EMBL" id="TDL25936.1"/>
    </source>
</evidence>
<feature type="compositionally biased region" description="Low complexity" evidence="6">
    <location>
        <begin position="575"/>
        <end position="593"/>
    </location>
</feature>
<feature type="compositionally biased region" description="Basic and acidic residues" evidence="6">
    <location>
        <begin position="177"/>
        <end position="186"/>
    </location>
</feature>